<evidence type="ECO:0000313" key="5">
    <source>
        <dbReference type="Proteomes" id="UP001165586"/>
    </source>
</evidence>
<feature type="compositionally biased region" description="Low complexity" evidence="2">
    <location>
        <begin position="84"/>
        <end position="111"/>
    </location>
</feature>
<sequence>MKCRTCGTTLTAGALLCGECGTSAIAPRPTLGDTARHDRRALLDAIAREGAARQSSGHQPQHAAPMPVPEPAPTSTPLHEVHTEAAPAPAPAAAAAPAATPAQAPAEAPAQPSVPVPAPSPGLDAALVPDVAPPAEAEGPPAFGHPPFDEIVFPPAERPDHHAPQHAADPAPRAPLFSLVFSTGESVRVAGSGLIGRNPIPAPDERVDYLVQIVDPHRSVSKTHLEFGVDGDTLWIADRNSANGTRFGLFLLEPIDLQPGERMRVPRGTRIGIGDQFFDVH</sequence>
<comment type="caution">
    <text evidence="4">The sequence shown here is derived from an EMBL/GenBank/DDBJ whole genome shotgun (WGS) entry which is preliminary data.</text>
</comment>
<keyword evidence="1" id="KW-0597">Phosphoprotein</keyword>
<evidence type="ECO:0000256" key="2">
    <source>
        <dbReference type="SAM" id="MobiDB-lite"/>
    </source>
</evidence>
<name>A0ABT2H0Y5_9MICO</name>
<reference evidence="4" key="1">
    <citation type="submission" date="2022-08" db="EMBL/GenBank/DDBJ databases">
        <authorList>
            <person name="Deng Y."/>
            <person name="Han X.-F."/>
            <person name="Zhang Y.-Q."/>
        </authorList>
    </citation>
    <scope>NUCLEOTIDE SEQUENCE</scope>
    <source>
        <strain evidence="4">CPCC 203386</strain>
    </source>
</reference>
<organism evidence="4 5">
    <name type="scientific">Herbiconiux daphne</name>
    <dbReference type="NCBI Taxonomy" id="2970914"/>
    <lineage>
        <taxon>Bacteria</taxon>
        <taxon>Bacillati</taxon>
        <taxon>Actinomycetota</taxon>
        <taxon>Actinomycetes</taxon>
        <taxon>Micrococcales</taxon>
        <taxon>Microbacteriaceae</taxon>
        <taxon>Herbiconiux</taxon>
    </lineage>
</organism>
<dbReference type="PROSITE" id="PS50006">
    <property type="entry name" value="FHA_DOMAIN"/>
    <property type="match status" value="1"/>
</dbReference>
<evidence type="ECO:0000313" key="4">
    <source>
        <dbReference type="EMBL" id="MCS5733604.1"/>
    </source>
</evidence>
<protein>
    <submittedName>
        <fullName evidence="4">FHA domain-containing protein</fullName>
    </submittedName>
</protein>
<feature type="compositionally biased region" description="Low complexity" evidence="2">
    <location>
        <begin position="121"/>
        <end position="146"/>
    </location>
</feature>
<feature type="region of interest" description="Disordered" evidence="2">
    <location>
        <begin position="49"/>
        <end position="171"/>
    </location>
</feature>
<proteinExistence type="predicted"/>
<gene>
    <name evidence="4" type="ORF">N1032_07615</name>
</gene>
<accession>A0ABT2H0Y5</accession>
<dbReference type="InterPro" id="IPR008984">
    <property type="entry name" value="SMAD_FHA_dom_sf"/>
</dbReference>
<dbReference type="Proteomes" id="UP001165586">
    <property type="component" value="Unassembled WGS sequence"/>
</dbReference>
<feature type="domain" description="FHA" evidence="3">
    <location>
        <begin position="193"/>
        <end position="252"/>
    </location>
</feature>
<dbReference type="InterPro" id="IPR000253">
    <property type="entry name" value="FHA_dom"/>
</dbReference>
<evidence type="ECO:0000256" key="1">
    <source>
        <dbReference type="ARBA" id="ARBA00022553"/>
    </source>
</evidence>
<evidence type="ECO:0000259" key="3">
    <source>
        <dbReference type="PROSITE" id="PS50006"/>
    </source>
</evidence>
<dbReference type="SUPFAM" id="SSF49879">
    <property type="entry name" value="SMAD/FHA domain"/>
    <property type="match status" value="1"/>
</dbReference>
<dbReference type="EMBL" id="JANLCJ010000002">
    <property type="protein sequence ID" value="MCS5733604.1"/>
    <property type="molecule type" value="Genomic_DNA"/>
</dbReference>
<dbReference type="Gene3D" id="2.60.200.20">
    <property type="match status" value="1"/>
</dbReference>
<keyword evidence="5" id="KW-1185">Reference proteome</keyword>
<dbReference type="RefSeq" id="WP_259538420.1">
    <property type="nucleotide sequence ID" value="NZ_JANLCJ010000002.1"/>
</dbReference>
<dbReference type="Pfam" id="PF00498">
    <property type="entry name" value="FHA"/>
    <property type="match status" value="1"/>
</dbReference>